<dbReference type="EMBL" id="JAIQBY010000001">
    <property type="protein sequence ID" value="MBZ4195154.1"/>
    <property type="molecule type" value="Genomic_DNA"/>
</dbReference>
<evidence type="ECO:0000313" key="2">
    <source>
        <dbReference type="Proteomes" id="UP000772186"/>
    </source>
</evidence>
<dbReference type="SUPFAM" id="SSF57863">
    <property type="entry name" value="ArfGap/RecO-like zinc finger"/>
    <property type="match status" value="1"/>
</dbReference>
<gene>
    <name evidence="1" type="ORF">LAD73_00220</name>
</gene>
<dbReference type="AlphaFoldDB" id="A0A953NCW8"/>
<reference evidence="1 2" key="1">
    <citation type="submission" date="2021-09" db="EMBL/GenBank/DDBJ databases">
        <title>WGS of Mycoplasma sp. Zaradi2 strains.</title>
        <authorList>
            <person name="Spergser J."/>
        </authorList>
    </citation>
    <scope>NUCLEOTIDE SEQUENCE [LARGE SCALE GENOMIC DNA]</scope>
    <source>
        <strain evidence="1 2">1331</strain>
    </source>
</reference>
<dbReference type="InterPro" id="IPR003717">
    <property type="entry name" value="RecO"/>
</dbReference>
<evidence type="ECO:0000313" key="1">
    <source>
        <dbReference type="EMBL" id="MBZ4195154.1"/>
    </source>
</evidence>
<dbReference type="RefSeq" id="WP_223644288.1">
    <property type="nucleotide sequence ID" value="NZ_JAIQBX010000017.1"/>
</dbReference>
<protein>
    <submittedName>
        <fullName evidence="1">DNA repair protein RecO C-terminal domain-containing protein</fullName>
    </submittedName>
</protein>
<dbReference type="Proteomes" id="UP000772186">
    <property type="component" value="Unassembled WGS sequence"/>
</dbReference>
<dbReference type="Pfam" id="PF02565">
    <property type="entry name" value="RecO_C"/>
    <property type="match status" value="1"/>
</dbReference>
<comment type="caution">
    <text evidence="1">The sequence shown here is derived from an EMBL/GenBank/DDBJ whole genome shotgun (WGS) entry which is preliminary data.</text>
</comment>
<proteinExistence type="predicted"/>
<name>A0A953NCW8_9MOLU</name>
<dbReference type="GO" id="GO:0006281">
    <property type="term" value="P:DNA repair"/>
    <property type="evidence" value="ECO:0007669"/>
    <property type="project" value="InterPro"/>
</dbReference>
<dbReference type="InterPro" id="IPR037278">
    <property type="entry name" value="ARFGAP/RecO"/>
</dbReference>
<organism evidence="1 2">
    <name type="scientific">Mycoplasma tauri</name>
    <dbReference type="NCBI Taxonomy" id="547987"/>
    <lineage>
        <taxon>Bacteria</taxon>
        <taxon>Bacillati</taxon>
        <taxon>Mycoplasmatota</taxon>
        <taxon>Mollicutes</taxon>
        <taxon>Mycoplasmataceae</taxon>
        <taxon>Mycoplasma</taxon>
    </lineage>
</organism>
<accession>A0A953NCW8</accession>
<sequence length="247" mass="28904">MAEKEESVVILKIDNYLQKEYAAIVKALTKNGLLILYSPGIFKANSKNRQNLQIGSIVNLEYFKSKNVDKMSKLKKAVLQIQPNYSDKATLLFVSKMCDFLENFKQNSSEVFEAYKKILEYYDSYYVKLTKNINIDSYTFYNYAKTYLVSKFLKYNGIHPQIERCINCKSPSNLCDFSFKQGGYTCGGCTINQKWTKELKSIYYLFKNFETFCQIVTPEINNKIYNNIINHLIYNGIFINWEIIKKV</sequence>
<dbReference type="GO" id="GO:0006310">
    <property type="term" value="P:DNA recombination"/>
    <property type="evidence" value="ECO:0007669"/>
    <property type="project" value="InterPro"/>
</dbReference>
<keyword evidence="2" id="KW-1185">Reference proteome</keyword>